<dbReference type="CDD" id="cd05288">
    <property type="entry name" value="PGDH"/>
    <property type="match status" value="1"/>
</dbReference>
<evidence type="ECO:0000313" key="5">
    <source>
        <dbReference type="Proteomes" id="UP001217485"/>
    </source>
</evidence>
<accession>A0ABT5CBC0</accession>
<dbReference type="SUPFAM" id="SSF50129">
    <property type="entry name" value="GroES-like"/>
    <property type="match status" value="1"/>
</dbReference>
<reference evidence="4 5" key="1">
    <citation type="submission" date="2023-01" db="EMBL/GenBank/DDBJ databases">
        <title>Minimal conservation of predation-associated metabolite biosynthetic gene clusters underscores biosynthetic potential of Myxococcota including descriptions for ten novel species: Archangium lansinium sp. nov., Myxococcus landrumus sp. nov., Nannocystis bai.</title>
        <authorList>
            <person name="Ahearne A."/>
            <person name="Stevens C."/>
            <person name="Dowd S."/>
        </authorList>
    </citation>
    <scope>NUCLEOTIDE SEQUENCE [LARGE SCALE GENOMIC DNA]</scope>
    <source>
        <strain evidence="4 5">WIWO2</strain>
    </source>
</reference>
<organism evidence="4 5">
    <name type="scientific">Sorangium atrum</name>
    <dbReference type="NCBI Taxonomy" id="2995308"/>
    <lineage>
        <taxon>Bacteria</taxon>
        <taxon>Pseudomonadati</taxon>
        <taxon>Myxococcota</taxon>
        <taxon>Polyangia</taxon>
        <taxon>Polyangiales</taxon>
        <taxon>Polyangiaceae</taxon>
        <taxon>Sorangium</taxon>
    </lineage>
</organism>
<dbReference type="SMART" id="SM00829">
    <property type="entry name" value="PKS_ER"/>
    <property type="match status" value="1"/>
</dbReference>
<dbReference type="EMBL" id="JAQNDK010000005">
    <property type="protein sequence ID" value="MDC0683675.1"/>
    <property type="molecule type" value="Genomic_DNA"/>
</dbReference>
<dbReference type="Proteomes" id="UP001217485">
    <property type="component" value="Unassembled WGS sequence"/>
</dbReference>
<evidence type="ECO:0000256" key="1">
    <source>
        <dbReference type="ARBA" id="ARBA00023002"/>
    </source>
</evidence>
<feature type="compositionally biased region" description="Basic and acidic residues" evidence="2">
    <location>
        <begin position="15"/>
        <end position="25"/>
    </location>
</feature>
<dbReference type="Gene3D" id="3.90.180.10">
    <property type="entry name" value="Medium-chain alcohol dehydrogenases, catalytic domain"/>
    <property type="match status" value="1"/>
</dbReference>
<dbReference type="InterPro" id="IPR020843">
    <property type="entry name" value="ER"/>
</dbReference>
<keyword evidence="5" id="KW-1185">Reference proteome</keyword>
<dbReference type="InterPro" id="IPR011032">
    <property type="entry name" value="GroES-like_sf"/>
</dbReference>
<dbReference type="InterPro" id="IPR041694">
    <property type="entry name" value="ADH_N_2"/>
</dbReference>
<dbReference type="InterPro" id="IPR013149">
    <property type="entry name" value="ADH-like_C"/>
</dbReference>
<feature type="domain" description="Enoyl reductase (ER)" evidence="3">
    <location>
        <begin position="19"/>
        <end position="337"/>
    </location>
</feature>
<sequence>MSTSSLSNRRYTLKARPEGPPDRSHFELREAPVREPGDGEVLVRTRYLSVDPTNRLWMSDMKQYMPPVNQGEVMRAVGVGVVERSRHPDYNAGDLVSGLLGWQDYNVAAPGELALTRLPALDVPLGAFLCPLHITGGFTAYVGLFDIAQPRPGETIVVSAAAGSVGSLVGQMGKIAGCRVVGIAGSDAGCRYVTEELGFDACINYRTEDVAAALDRACPNGVDIDFENAGGDILDTVLDKMNLFGRVTVCGLISTYNDKQPRPGPVRFPLILMQRLRVQGFVILDHQARFPEAFEKIYGWIKEGRITWRERVVEGLENAPDALAMLFQPNKIGKLLIKVSE</sequence>
<proteinExistence type="predicted"/>
<name>A0ABT5CBC0_9BACT</name>
<gene>
    <name evidence="4" type="ORF">POL72_38460</name>
</gene>
<dbReference type="Pfam" id="PF00107">
    <property type="entry name" value="ADH_zinc_N"/>
    <property type="match status" value="1"/>
</dbReference>
<dbReference type="RefSeq" id="WP_272101834.1">
    <property type="nucleotide sequence ID" value="NZ_JAQNDK010000005.1"/>
</dbReference>
<comment type="caution">
    <text evidence="4">The sequence shown here is derived from an EMBL/GenBank/DDBJ whole genome shotgun (WGS) entry which is preliminary data.</text>
</comment>
<feature type="compositionally biased region" description="Polar residues" evidence="2">
    <location>
        <begin position="1"/>
        <end position="10"/>
    </location>
</feature>
<dbReference type="InterPro" id="IPR045010">
    <property type="entry name" value="MDR_fam"/>
</dbReference>
<dbReference type="InterPro" id="IPR036291">
    <property type="entry name" value="NAD(P)-bd_dom_sf"/>
</dbReference>
<protein>
    <submittedName>
        <fullName evidence="4">NADP-dependent oxidoreductase</fullName>
    </submittedName>
</protein>
<keyword evidence="1" id="KW-0560">Oxidoreductase</keyword>
<dbReference type="Gene3D" id="3.40.50.720">
    <property type="entry name" value="NAD(P)-binding Rossmann-like Domain"/>
    <property type="match status" value="1"/>
</dbReference>
<dbReference type="Pfam" id="PF16884">
    <property type="entry name" value="ADH_N_2"/>
    <property type="match status" value="1"/>
</dbReference>
<feature type="region of interest" description="Disordered" evidence="2">
    <location>
        <begin position="1"/>
        <end position="25"/>
    </location>
</feature>
<dbReference type="SUPFAM" id="SSF51735">
    <property type="entry name" value="NAD(P)-binding Rossmann-fold domains"/>
    <property type="match status" value="1"/>
</dbReference>
<dbReference type="PANTHER" id="PTHR43205:SF7">
    <property type="entry name" value="PROSTAGLANDIN REDUCTASE 1"/>
    <property type="match status" value="1"/>
</dbReference>
<evidence type="ECO:0000313" key="4">
    <source>
        <dbReference type="EMBL" id="MDC0683675.1"/>
    </source>
</evidence>
<evidence type="ECO:0000259" key="3">
    <source>
        <dbReference type="SMART" id="SM00829"/>
    </source>
</evidence>
<dbReference type="PANTHER" id="PTHR43205">
    <property type="entry name" value="PROSTAGLANDIN REDUCTASE"/>
    <property type="match status" value="1"/>
</dbReference>
<evidence type="ECO:0000256" key="2">
    <source>
        <dbReference type="SAM" id="MobiDB-lite"/>
    </source>
</evidence>